<accession>A0A3Q3KBM9</accession>
<evidence type="ECO:0000259" key="7">
    <source>
        <dbReference type="PROSITE" id="PS50011"/>
    </source>
</evidence>
<feature type="domain" description="Protein kinase" evidence="7">
    <location>
        <begin position="3"/>
        <end position="298"/>
    </location>
</feature>
<name>A0A3Q3KBM9_MONAL</name>
<evidence type="ECO:0000313" key="9">
    <source>
        <dbReference type="Proteomes" id="UP000261600"/>
    </source>
</evidence>
<dbReference type="Pfam" id="PF00069">
    <property type="entry name" value="Pkinase"/>
    <property type="match status" value="1"/>
</dbReference>
<dbReference type="GO" id="GO:0005524">
    <property type="term" value="F:ATP binding"/>
    <property type="evidence" value="ECO:0007669"/>
    <property type="project" value="UniProtKB-UniRule"/>
</dbReference>
<dbReference type="InterPro" id="IPR017441">
    <property type="entry name" value="Protein_kinase_ATP_BS"/>
</dbReference>
<dbReference type="Gene3D" id="3.30.200.20">
    <property type="entry name" value="Phosphorylase Kinase, domain 1"/>
    <property type="match status" value="1"/>
</dbReference>
<keyword evidence="3 6" id="KW-0547">Nucleotide-binding</keyword>
<evidence type="ECO:0000256" key="1">
    <source>
        <dbReference type="ARBA" id="ARBA00022527"/>
    </source>
</evidence>
<evidence type="ECO:0000256" key="6">
    <source>
        <dbReference type="PROSITE-ProRule" id="PRU10141"/>
    </source>
</evidence>
<dbReference type="GO" id="GO:0004713">
    <property type="term" value="F:protein tyrosine kinase activity"/>
    <property type="evidence" value="ECO:0007669"/>
    <property type="project" value="TreeGrafter"/>
</dbReference>
<organism evidence="8 9">
    <name type="scientific">Monopterus albus</name>
    <name type="common">Swamp eel</name>
    <dbReference type="NCBI Taxonomy" id="43700"/>
    <lineage>
        <taxon>Eukaryota</taxon>
        <taxon>Metazoa</taxon>
        <taxon>Chordata</taxon>
        <taxon>Craniata</taxon>
        <taxon>Vertebrata</taxon>
        <taxon>Euteleostomi</taxon>
        <taxon>Actinopterygii</taxon>
        <taxon>Neopterygii</taxon>
        <taxon>Teleostei</taxon>
        <taxon>Neoteleostei</taxon>
        <taxon>Acanthomorphata</taxon>
        <taxon>Anabantaria</taxon>
        <taxon>Synbranchiformes</taxon>
        <taxon>Synbranchidae</taxon>
        <taxon>Monopterus</taxon>
    </lineage>
</organism>
<dbReference type="PROSITE" id="PS50011">
    <property type="entry name" value="PROTEIN_KINASE_DOM"/>
    <property type="match status" value="1"/>
</dbReference>
<evidence type="ECO:0000256" key="4">
    <source>
        <dbReference type="ARBA" id="ARBA00022777"/>
    </source>
</evidence>
<dbReference type="InterPro" id="IPR011009">
    <property type="entry name" value="Kinase-like_dom_sf"/>
</dbReference>
<dbReference type="SUPFAM" id="SSF56112">
    <property type="entry name" value="Protein kinase-like (PK-like)"/>
    <property type="match status" value="1"/>
</dbReference>
<dbReference type="PANTHER" id="PTHR24058">
    <property type="entry name" value="DUAL SPECIFICITY PROTEIN KINASE"/>
    <property type="match status" value="1"/>
</dbReference>
<dbReference type="GO" id="GO:0045944">
    <property type="term" value="P:positive regulation of transcription by RNA polymerase II"/>
    <property type="evidence" value="ECO:0007669"/>
    <property type="project" value="TreeGrafter"/>
</dbReference>
<dbReference type="PROSITE" id="PS00107">
    <property type="entry name" value="PROTEIN_KINASE_ATP"/>
    <property type="match status" value="1"/>
</dbReference>
<dbReference type="GO" id="GO:0007224">
    <property type="term" value="P:smoothened signaling pathway"/>
    <property type="evidence" value="ECO:0007669"/>
    <property type="project" value="TreeGrafter"/>
</dbReference>
<dbReference type="GO" id="GO:0003713">
    <property type="term" value="F:transcription coactivator activity"/>
    <property type="evidence" value="ECO:0007669"/>
    <property type="project" value="TreeGrafter"/>
</dbReference>
<dbReference type="PROSITE" id="PS00108">
    <property type="entry name" value="PROTEIN_KINASE_ST"/>
    <property type="match status" value="1"/>
</dbReference>
<dbReference type="InterPro" id="IPR008271">
    <property type="entry name" value="Ser/Thr_kinase_AS"/>
</dbReference>
<keyword evidence="2" id="KW-0808">Transferase</keyword>
<dbReference type="InterPro" id="IPR050494">
    <property type="entry name" value="Ser_Thr_dual-spec_kinase"/>
</dbReference>
<dbReference type="InterPro" id="IPR000719">
    <property type="entry name" value="Prot_kinase_dom"/>
</dbReference>
<evidence type="ECO:0000256" key="2">
    <source>
        <dbReference type="ARBA" id="ARBA00022679"/>
    </source>
</evidence>
<evidence type="ECO:0000256" key="3">
    <source>
        <dbReference type="ARBA" id="ARBA00022741"/>
    </source>
</evidence>
<evidence type="ECO:0000256" key="5">
    <source>
        <dbReference type="ARBA" id="ARBA00022840"/>
    </source>
</evidence>
<keyword evidence="9" id="KW-1185">Reference proteome</keyword>
<dbReference type="AlphaFoldDB" id="A0A3Q3KBM9"/>
<reference evidence="8" key="2">
    <citation type="submission" date="2025-09" db="UniProtKB">
        <authorList>
            <consortium name="Ensembl"/>
        </authorList>
    </citation>
    <scope>IDENTIFICATION</scope>
</reference>
<dbReference type="GO" id="GO:0016605">
    <property type="term" value="C:PML body"/>
    <property type="evidence" value="ECO:0007669"/>
    <property type="project" value="TreeGrafter"/>
</dbReference>
<keyword evidence="5 6" id="KW-0067">ATP-binding</keyword>
<protein>
    <recommendedName>
        <fullName evidence="7">Protein kinase domain-containing protein</fullName>
    </recommendedName>
</protein>
<dbReference type="GO" id="GO:0042771">
    <property type="term" value="P:intrinsic apoptotic signaling pathway in response to DNA damage by p53 class mediator"/>
    <property type="evidence" value="ECO:0007669"/>
    <property type="project" value="TreeGrafter"/>
</dbReference>
<proteinExistence type="predicted"/>
<dbReference type="GO" id="GO:0004674">
    <property type="term" value="F:protein serine/threonine kinase activity"/>
    <property type="evidence" value="ECO:0007669"/>
    <property type="project" value="UniProtKB-KW"/>
</dbReference>
<dbReference type="Ensembl" id="ENSMALT00000026693.1">
    <property type="protein sequence ID" value="ENSMALP00000026212.1"/>
    <property type="gene ID" value="ENSMALG00000018191.1"/>
</dbReference>
<dbReference type="GO" id="GO:0005737">
    <property type="term" value="C:cytoplasm"/>
    <property type="evidence" value="ECO:0007669"/>
    <property type="project" value="TreeGrafter"/>
</dbReference>
<evidence type="ECO:0000313" key="8">
    <source>
        <dbReference type="Ensembl" id="ENSMALP00000026212.1"/>
    </source>
</evidence>
<dbReference type="STRING" id="43700.ENSMALP00000026212"/>
<dbReference type="Proteomes" id="UP000261600">
    <property type="component" value="Unplaced"/>
</dbReference>
<dbReference type="GO" id="GO:0046332">
    <property type="term" value="F:SMAD binding"/>
    <property type="evidence" value="ECO:0007669"/>
    <property type="project" value="TreeGrafter"/>
</dbReference>
<dbReference type="PANTHER" id="PTHR24058:SF53">
    <property type="entry name" value="HOMEODOMAIN-INTERACTING PROTEIN KINASE 2"/>
    <property type="match status" value="1"/>
</dbReference>
<sequence length="556" mass="63181">MSTTHQDFIGEGTFGKVAKCLNLKNQEIVAIKIYKGEISKGAIQHEVAMLNELRALDPDKNNLVKFIDSFDCQNDYCVVFEMLNKSLWDLMVERGWWPLTLNEIRPIAQQLLVALNALKGLGIIHGDVKADNVMFVSHQDQPSRVKLIDFGLAFSASRAEVGMLMQARTFRAPEVFLGLPISEAIDMWGLGCIMALLYIACNLFPGHTAHQTMNSICQMLGQPMDHLLSAGTKTSRYFNDDDSEDDDNFDELYAHEDDDDSEELFAEKMEFLDFLKGVLHLDSEQRLTPSQGLQHNFITMAHLKDHCNTSYVEQARNFMTVCTNVNDLHETADCLSNSKKDSFTESSNEHRFSENVNTERFSHETIHAEKSGESVRQLNLTRNLEPDAECPSSCSNSIFSRGQEWDAQEILQDYMHLFTCYKDNVSAWTELESDSNSVMITESEWDAQKILQDYMDLLSAYKDEVSAWTKLESDSNHVMFSGENWAAQEISQDHSMHLSSLHHNEVSIPGMFTESDRDAQEILQDYMDLFTCCMSEVSAWNELESESNRGMLSGEN</sequence>
<keyword evidence="4" id="KW-0418">Kinase</keyword>
<dbReference type="SMART" id="SM00220">
    <property type="entry name" value="S_TKc"/>
    <property type="match status" value="1"/>
</dbReference>
<reference evidence="8" key="1">
    <citation type="submission" date="2025-08" db="UniProtKB">
        <authorList>
            <consortium name="Ensembl"/>
        </authorList>
    </citation>
    <scope>IDENTIFICATION</scope>
</reference>
<keyword evidence="1" id="KW-0723">Serine/threonine-protein kinase</keyword>
<dbReference type="Gene3D" id="1.10.510.10">
    <property type="entry name" value="Transferase(Phosphotransferase) domain 1"/>
    <property type="match status" value="1"/>
</dbReference>
<feature type="binding site" evidence="6">
    <location>
        <position position="32"/>
    </location>
    <ligand>
        <name>ATP</name>
        <dbReference type="ChEBI" id="CHEBI:30616"/>
    </ligand>
</feature>
<dbReference type="GO" id="GO:0003714">
    <property type="term" value="F:transcription corepressor activity"/>
    <property type="evidence" value="ECO:0007669"/>
    <property type="project" value="TreeGrafter"/>
</dbReference>